<gene>
    <name evidence="1" type="ORF">CVT06_00595</name>
</gene>
<reference evidence="1 2" key="1">
    <citation type="journal article" date="2018" name="Emerg. Microbes Infect.">
        <title>Genomic analysis of oral Campylobacter concisus strains identified a potential bacterial molecular marker associated with active Crohn's disease.</title>
        <authorList>
            <person name="Liu F."/>
            <person name="Ma R."/>
            <person name="Tay C.Y.A."/>
            <person name="Octavia S."/>
            <person name="Lan R."/>
            <person name="Chung H.K.L."/>
            <person name="Riordan S.M."/>
            <person name="Grimm M.C."/>
            <person name="Leong R.W."/>
            <person name="Tanaka M.M."/>
            <person name="Connor S."/>
            <person name="Zhang L."/>
        </authorList>
    </citation>
    <scope>NUCLEOTIDE SEQUENCE [LARGE SCALE GENOMIC DNA]</scope>
    <source>
        <strain evidence="1 2">P10CDO-S2</strain>
    </source>
</reference>
<dbReference type="SUPFAM" id="SSF51120">
    <property type="entry name" value="beta-Roll"/>
    <property type="match status" value="1"/>
</dbReference>
<protein>
    <submittedName>
        <fullName evidence="1">Retention module-containing protein</fullName>
    </submittedName>
</protein>
<dbReference type="NCBIfam" id="NF033682">
    <property type="entry name" value="retention_LapA"/>
    <property type="match status" value="1"/>
</dbReference>
<dbReference type="RefSeq" id="WP_196380754.1">
    <property type="nucleotide sequence ID" value="NZ_CP049274.1"/>
</dbReference>
<organism evidence="1 2">
    <name type="scientific">Campylobacter concisus</name>
    <dbReference type="NCBI Taxonomy" id="199"/>
    <lineage>
        <taxon>Bacteria</taxon>
        <taxon>Pseudomonadati</taxon>
        <taxon>Campylobacterota</taxon>
        <taxon>Epsilonproteobacteria</taxon>
        <taxon>Campylobacterales</taxon>
        <taxon>Campylobacteraceae</taxon>
        <taxon>Campylobacter</taxon>
    </lineage>
</organism>
<name>A0A7S9NDA8_9BACT</name>
<dbReference type="Gene3D" id="2.160.20.160">
    <property type="match status" value="2"/>
</dbReference>
<sequence>MAKEAGVVKSVNGGIARALNDLTGEVRQLSVGDIVYQGEKIVTEGSNSKVTITQTDGKEITLIGKDTLTLDQDSNNNETVADISALQQAILKGTDLNALEETAAGGPQAGGNGGDGVSLSSTSFAEGGHISNINANVGTIDALSLAAGGDNSFGVSGGSAVGAGTGTGATTPKIGINISSAGSNEGGVMTYDLSLPTALTARPTTLNLNFSGGVAGVDYDANSIEYSVDGGSHWTRGTIVNLADANQINNVKVRVTTIDNYGLKDVDLANNPTEMGVNQNQGEQDGSKYSDVNGVEYGIYKRKLTLNVTTDNEEIINSQADGKITDNDDYVNINEGLNGNNILTGAGEDTLNMNAGEYKNSYINLENGDDVVNIKSGATVTNTEIGVHGGKDFITLEKGATLDHARVIMGDDEDTLNINGTVQGNTHINLDFGEDKLNIGEGARISVSDIQTDDSGNGYKDTVKIANKVTLENWADIKAGGGNDTITAGDNLTLSNSSGIHGDWGNNGSAGTGSDDGDDIITIGKNLKMNGGSIISGGGGNDTITIGENANISGNSTIDGGAGNDEISMTNGTKITDSKILMGDGENTLNITRKIDYDDYDPSEDSSITLNSVKIQGGADKDVVNISDNTRESKVKLDGDTSIELGNGDNEVNIDGNVGLGNIVVNPTKKIITTGNGKDNITLTNGATIYGRVVETGEGNDQINLYDGAALNFAKIETGKGNDVVRFEHLTTDPLQGYGYSAATDTKINMGDGDDSLLLTGMGNKGNYADRTSDFQGVNIDMGDNGIKRVQINRGKVETTNIKTGSGNDLVQIQDDSLMEGGNSINTGAGQDGVDITNSKLNGTASKKTKIDTGADNDYVVIRNSTLMHAEIITNTGADVVDIEETLSGDDSSINTGADTDTVNISGNITATSRARDFNILTGDGSDKINIASGVTLKYTSIETGAGGETIKINDGKTDVADRITFEGSSLDTGADIDIVEITNTTFMKGDAGNTYDDLSNLKTQDGNDIVTIKAGTIFQDFSYIATGNGVDTINLESGAKFNQANVYADAGDDIINVNGAEFKDGGIHGGAGGDQIFVNSGKFDNASIEGDAGNDTIHIKAGARFENSSIYGDSLLGETGNDTIIVDKGATLINTTINGGAGYDTLKIADDSVNLTKVTNIEKLDLTEGDHNMTLTAKDVLDMTDSNNKLRIDGDGNDKVDIDSSFTQKTDLIENGVTYHRYEATYTDVNGNHTVTLEIKDQVQVF</sequence>
<dbReference type="PRINTS" id="PR00313">
    <property type="entry name" value="CABNDNGRPT"/>
</dbReference>
<evidence type="ECO:0000313" key="2">
    <source>
        <dbReference type="Proteomes" id="UP000594630"/>
    </source>
</evidence>
<dbReference type="EMBL" id="CP049274">
    <property type="protein sequence ID" value="QPH83678.1"/>
    <property type="molecule type" value="Genomic_DNA"/>
</dbReference>
<dbReference type="Proteomes" id="UP000594630">
    <property type="component" value="Chromosome"/>
</dbReference>
<accession>A0A7S9NDA8</accession>
<dbReference type="AlphaFoldDB" id="A0A7S9NDA8"/>
<proteinExistence type="predicted"/>
<dbReference type="Gene3D" id="2.150.10.10">
    <property type="entry name" value="Serralysin-like metalloprotease, C-terminal"/>
    <property type="match status" value="1"/>
</dbReference>
<evidence type="ECO:0000313" key="1">
    <source>
        <dbReference type="EMBL" id="QPH83678.1"/>
    </source>
</evidence>
<dbReference type="InterPro" id="IPR011049">
    <property type="entry name" value="Serralysin-like_metalloprot_C"/>
</dbReference>
<dbReference type="InterPro" id="IPR047777">
    <property type="entry name" value="LapA-like_RM"/>
</dbReference>